<proteinExistence type="predicted"/>
<protein>
    <submittedName>
        <fullName evidence="2">Uncharacterized protein</fullName>
    </submittedName>
</protein>
<keyword evidence="3" id="KW-1185">Reference proteome</keyword>
<dbReference type="AlphaFoldDB" id="A0A9D4EQU8"/>
<name>A0A9D4EQU8_DREPO</name>
<evidence type="ECO:0000256" key="1">
    <source>
        <dbReference type="SAM" id="MobiDB-lite"/>
    </source>
</evidence>
<organism evidence="2 3">
    <name type="scientific">Dreissena polymorpha</name>
    <name type="common">Zebra mussel</name>
    <name type="synonym">Mytilus polymorpha</name>
    <dbReference type="NCBI Taxonomy" id="45954"/>
    <lineage>
        <taxon>Eukaryota</taxon>
        <taxon>Metazoa</taxon>
        <taxon>Spiralia</taxon>
        <taxon>Lophotrochozoa</taxon>
        <taxon>Mollusca</taxon>
        <taxon>Bivalvia</taxon>
        <taxon>Autobranchia</taxon>
        <taxon>Heteroconchia</taxon>
        <taxon>Euheterodonta</taxon>
        <taxon>Imparidentia</taxon>
        <taxon>Neoheterodontei</taxon>
        <taxon>Myida</taxon>
        <taxon>Dreissenoidea</taxon>
        <taxon>Dreissenidae</taxon>
        <taxon>Dreissena</taxon>
    </lineage>
</organism>
<accession>A0A9D4EQU8</accession>
<reference evidence="2" key="1">
    <citation type="journal article" date="2019" name="bioRxiv">
        <title>The Genome of the Zebra Mussel, Dreissena polymorpha: A Resource for Invasive Species Research.</title>
        <authorList>
            <person name="McCartney M.A."/>
            <person name="Auch B."/>
            <person name="Kono T."/>
            <person name="Mallez S."/>
            <person name="Zhang Y."/>
            <person name="Obille A."/>
            <person name="Becker A."/>
            <person name="Abrahante J.E."/>
            <person name="Garbe J."/>
            <person name="Badalamenti J.P."/>
            <person name="Herman A."/>
            <person name="Mangelson H."/>
            <person name="Liachko I."/>
            <person name="Sullivan S."/>
            <person name="Sone E.D."/>
            <person name="Koren S."/>
            <person name="Silverstein K.A.T."/>
            <person name="Beckman K.B."/>
            <person name="Gohl D.M."/>
        </authorList>
    </citation>
    <scope>NUCLEOTIDE SEQUENCE</scope>
    <source>
        <strain evidence="2">Duluth1</strain>
        <tissue evidence="2">Whole animal</tissue>
    </source>
</reference>
<comment type="caution">
    <text evidence="2">The sequence shown here is derived from an EMBL/GenBank/DDBJ whole genome shotgun (WGS) entry which is preliminary data.</text>
</comment>
<dbReference type="EMBL" id="JAIWYP010000008">
    <property type="protein sequence ID" value="KAH3784073.1"/>
    <property type="molecule type" value="Genomic_DNA"/>
</dbReference>
<feature type="region of interest" description="Disordered" evidence="1">
    <location>
        <begin position="1"/>
        <end position="20"/>
    </location>
</feature>
<feature type="region of interest" description="Disordered" evidence="1">
    <location>
        <begin position="53"/>
        <end position="75"/>
    </location>
</feature>
<evidence type="ECO:0000313" key="2">
    <source>
        <dbReference type="EMBL" id="KAH3784073.1"/>
    </source>
</evidence>
<dbReference type="Proteomes" id="UP000828390">
    <property type="component" value="Unassembled WGS sequence"/>
</dbReference>
<sequence>MPVEEKYDNFEGFDPQNAPNLRIEVENKNEFTDSESYDSIGALKYAQDSSNNMTNKLKNSLFDDSDQVEDRSDWK</sequence>
<gene>
    <name evidence="2" type="ORF">DPMN_162024</name>
</gene>
<evidence type="ECO:0000313" key="3">
    <source>
        <dbReference type="Proteomes" id="UP000828390"/>
    </source>
</evidence>
<reference evidence="2" key="2">
    <citation type="submission" date="2020-11" db="EMBL/GenBank/DDBJ databases">
        <authorList>
            <person name="McCartney M.A."/>
            <person name="Auch B."/>
            <person name="Kono T."/>
            <person name="Mallez S."/>
            <person name="Becker A."/>
            <person name="Gohl D.M."/>
            <person name="Silverstein K.A.T."/>
            <person name="Koren S."/>
            <person name="Bechman K.B."/>
            <person name="Herman A."/>
            <person name="Abrahante J.E."/>
            <person name="Garbe J."/>
        </authorList>
    </citation>
    <scope>NUCLEOTIDE SEQUENCE</scope>
    <source>
        <strain evidence="2">Duluth1</strain>
        <tissue evidence="2">Whole animal</tissue>
    </source>
</reference>